<sequence>MLRNRAARPARHTSRSRALVGLAPCETGPERAGPPREFR</sequence>
<evidence type="ECO:0000313" key="2">
    <source>
        <dbReference type="EMBL" id="AHM05229.1"/>
    </source>
</evidence>
<dbReference type="EMBL" id="CP004372">
    <property type="protein sequence ID" value="AHM05229.1"/>
    <property type="molecule type" value="Genomic_DNA"/>
</dbReference>
<protein>
    <submittedName>
        <fullName evidence="2">Uncharacterized protein</fullName>
    </submittedName>
</protein>
<dbReference type="Proteomes" id="UP000019593">
    <property type="component" value="Chromosome"/>
</dbReference>
<dbReference type="KEGG" id="red:roselon_02944"/>
<proteinExistence type="predicted"/>
<keyword evidence="3" id="KW-1185">Reference proteome</keyword>
<evidence type="ECO:0000256" key="1">
    <source>
        <dbReference type="SAM" id="MobiDB-lite"/>
    </source>
</evidence>
<evidence type="ECO:0000313" key="3">
    <source>
        <dbReference type="Proteomes" id="UP000019593"/>
    </source>
</evidence>
<dbReference type="HOGENOM" id="CLU_3316283_0_0_5"/>
<reference evidence="2 3" key="1">
    <citation type="submission" date="2013-03" db="EMBL/GenBank/DDBJ databases">
        <authorList>
            <person name="Fiebig A."/>
            <person name="Goeker M."/>
            <person name="Klenk H.-P.P."/>
        </authorList>
    </citation>
    <scope>NUCLEOTIDE SEQUENCE [LARGE SCALE GENOMIC DNA]</scope>
    <source>
        <strain evidence="3">DSM 19469</strain>
    </source>
</reference>
<name>W8RVI8_9RHOB</name>
<gene>
    <name evidence="2" type="ORF">roselon_02944</name>
</gene>
<organism evidence="2 3">
    <name type="scientific">Roseicyclus elongatus DSM 19469</name>
    <dbReference type="NCBI Taxonomy" id="1294273"/>
    <lineage>
        <taxon>Bacteria</taxon>
        <taxon>Pseudomonadati</taxon>
        <taxon>Pseudomonadota</taxon>
        <taxon>Alphaproteobacteria</taxon>
        <taxon>Rhodobacterales</taxon>
        <taxon>Roseobacteraceae</taxon>
        <taxon>Roseicyclus</taxon>
    </lineage>
</organism>
<accession>W8RVI8</accession>
<dbReference type="AlphaFoldDB" id="W8RVI8"/>
<feature type="compositionally biased region" description="Basic residues" evidence="1">
    <location>
        <begin position="1"/>
        <end position="15"/>
    </location>
</feature>
<feature type="region of interest" description="Disordered" evidence="1">
    <location>
        <begin position="1"/>
        <end position="39"/>
    </location>
</feature>
<dbReference type="STRING" id="1294273.roselon_02944"/>